<organism evidence="1 2">
    <name type="scientific">Humibacillus xanthopallidus</name>
    <dbReference type="NCBI Taxonomy" id="412689"/>
    <lineage>
        <taxon>Bacteria</taxon>
        <taxon>Bacillati</taxon>
        <taxon>Actinomycetota</taxon>
        <taxon>Actinomycetes</taxon>
        <taxon>Micrococcales</taxon>
        <taxon>Intrasporangiaceae</taxon>
        <taxon>Humibacillus</taxon>
    </lineage>
</organism>
<comment type="caution">
    <text evidence="1">The sequence shown here is derived from an EMBL/GenBank/DDBJ whole genome shotgun (WGS) entry which is preliminary data.</text>
</comment>
<sequence>MPVPQAVTKVNKAVLNKGLRHLAGHGWFVELEHRGRRSGRTFHVPLMAFDRGDAVTVALTYGRGVDWLANLRAAGGGRMHLRGELLTLGPPRDLPPAEGLARMPQPPRTMLPLLGCEDWVELPVLTRTPWHRW</sequence>
<dbReference type="AlphaFoldDB" id="A0A543H9W6"/>
<dbReference type="Gene3D" id="2.30.110.10">
    <property type="entry name" value="Electron Transport, Fmn-binding Protein, Chain A"/>
    <property type="match status" value="1"/>
</dbReference>
<gene>
    <name evidence="1" type="ORF">FBY41_4452</name>
</gene>
<dbReference type="GO" id="GO:0016491">
    <property type="term" value="F:oxidoreductase activity"/>
    <property type="evidence" value="ECO:0007669"/>
    <property type="project" value="InterPro"/>
</dbReference>
<keyword evidence="2" id="KW-1185">Reference proteome</keyword>
<dbReference type="RefSeq" id="WP_141847251.1">
    <property type="nucleotide sequence ID" value="NZ_VFPM01000005.1"/>
</dbReference>
<reference evidence="1 2" key="1">
    <citation type="submission" date="2019-06" db="EMBL/GenBank/DDBJ databases">
        <title>Genome sequencing of plant associated microbes to promote plant fitness in Sorghum bicolor and Oryza sativa.</title>
        <authorList>
            <person name="Coleman-Derr D."/>
        </authorList>
    </citation>
    <scope>NUCLEOTIDE SEQUENCE [LARGE SCALE GENOMIC DNA]</scope>
    <source>
        <strain evidence="1 2">KV-663</strain>
    </source>
</reference>
<dbReference type="InterPro" id="IPR004378">
    <property type="entry name" value="F420H2_quin_Rdtase"/>
</dbReference>
<dbReference type="OrthoDB" id="3778270at2"/>
<protein>
    <submittedName>
        <fullName evidence="1">Deazaflavin-dependent oxidoreductase (Nitroreductase family)</fullName>
    </submittedName>
</protein>
<name>A0A543H9W6_9MICO</name>
<dbReference type="NCBIfam" id="TIGR00026">
    <property type="entry name" value="hi_GC_TIGR00026"/>
    <property type="match status" value="1"/>
</dbReference>
<proteinExistence type="predicted"/>
<evidence type="ECO:0000313" key="1">
    <source>
        <dbReference type="EMBL" id="TQM55124.1"/>
    </source>
</evidence>
<dbReference type="EMBL" id="VFPM01000005">
    <property type="protein sequence ID" value="TQM55124.1"/>
    <property type="molecule type" value="Genomic_DNA"/>
</dbReference>
<accession>A0A543H9W6</accession>
<dbReference type="InterPro" id="IPR012349">
    <property type="entry name" value="Split_barrel_FMN-bd"/>
</dbReference>
<evidence type="ECO:0000313" key="2">
    <source>
        <dbReference type="Proteomes" id="UP000316747"/>
    </source>
</evidence>
<dbReference type="Proteomes" id="UP000316747">
    <property type="component" value="Unassembled WGS sequence"/>
</dbReference>